<organism evidence="2 3">
    <name type="scientific">Paraburkholderia hospita</name>
    <dbReference type="NCBI Taxonomy" id="169430"/>
    <lineage>
        <taxon>Bacteria</taxon>
        <taxon>Pseudomonadati</taxon>
        <taxon>Pseudomonadota</taxon>
        <taxon>Betaproteobacteria</taxon>
        <taxon>Burkholderiales</taxon>
        <taxon>Burkholderiaceae</taxon>
        <taxon>Paraburkholderia</taxon>
    </lineage>
</organism>
<feature type="compositionally biased region" description="Basic and acidic residues" evidence="1">
    <location>
        <begin position="11"/>
        <end position="23"/>
    </location>
</feature>
<name>A0ABN0F7X1_9BURK</name>
<dbReference type="SUPFAM" id="SSF102588">
    <property type="entry name" value="LmbE-like"/>
    <property type="match status" value="1"/>
</dbReference>
<gene>
    <name evidence="2" type="ORF">WQE_43529</name>
</gene>
<dbReference type="Gene3D" id="3.40.50.10320">
    <property type="entry name" value="LmbE-like"/>
    <property type="match status" value="1"/>
</dbReference>
<dbReference type="InterPro" id="IPR024078">
    <property type="entry name" value="LmbE-like_dom_sf"/>
</dbReference>
<evidence type="ECO:0000313" key="2">
    <source>
        <dbReference type="EMBL" id="EIM94668.1"/>
    </source>
</evidence>
<comment type="caution">
    <text evidence="2">The sequence shown here is derived from an EMBL/GenBank/DDBJ whole genome shotgun (WGS) entry which is preliminary data.</text>
</comment>
<sequence>MNRKHAAAHGENIRERDAGRGEPIRETSLDHALAGTALARCCTAKTGEHASHRWSKLSTLPCADLVRAANASHRPAPVPYPAQDLMSETSPRLFIVSPHFDDAVFGCGALLAAHPDAAVCTVFAAPPAQEMHTEWDQKAGFASAYESIHARTLEDNNALAVLDAIPLRLPFRDAQYGDSPSIGKLAAALEEAIYGSTSNTLLMPLGLFHDDHGRVFEACCEILPRMSHLEWFAYEEAIYRPMPGLVQQRLVDLAGRGIVATPASPAAEHALDRERQALLKREAVSAYESQLRAFGPHGYDDVYAAERYWRLTVDRQRARRTGH</sequence>
<dbReference type="Proteomes" id="UP000004980">
    <property type="component" value="Unassembled WGS sequence"/>
</dbReference>
<evidence type="ECO:0000313" key="3">
    <source>
        <dbReference type="Proteomes" id="UP000004980"/>
    </source>
</evidence>
<feature type="region of interest" description="Disordered" evidence="1">
    <location>
        <begin position="1"/>
        <end position="23"/>
    </location>
</feature>
<accession>A0ABN0F7X1</accession>
<evidence type="ECO:0000256" key="1">
    <source>
        <dbReference type="SAM" id="MobiDB-lite"/>
    </source>
</evidence>
<dbReference type="EMBL" id="AKAU01000266">
    <property type="protein sequence ID" value="EIM94668.1"/>
    <property type="molecule type" value="Genomic_DNA"/>
</dbReference>
<protein>
    <submittedName>
        <fullName evidence="2">LmbE family protein</fullName>
    </submittedName>
</protein>
<keyword evidence="3" id="KW-1185">Reference proteome</keyword>
<reference evidence="2 3" key="1">
    <citation type="journal article" date="2012" name="J. Bacteriol.">
        <title>Draft Genome Sequence of the Soil Bacterium Burkholderia terrae Strain BS001, Which Interacts with Fungal Surface Structures.</title>
        <authorList>
            <person name="Nazir R."/>
            <person name="Hansen M.A."/>
            <person name="Sorensen S."/>
            <person name="van Elsas J.D."/>
        </authorList>
    </citation>
    <scope>NUCLEOTIDE SEQUENCE [LARGE SCALE GENOMIC DNA]</scope>
    <source>
        <strain evidence="2 3">BS001</strain>
    </source>
</reference>
<proteinExistence type="predicted"/>